<gene>
    <name evidence="2" type="ORF">FPZ45_17025</name>
</gene>
<dbReference type="AlphaFoldDB" id="A0A559JDJ8"/>
<keyword evidence="1" id="KW-0472">Membrane</keyword>
<comment type="caution">
    <text evidence="2">The sequence shown here is derived from an EMBL/GenBank/DDBJ whole genome shotgun (WGS) entry which is preliminary data.</text>
</comment>
<evidence type="ECO:0000313" key="3">
    <source>
        <dbReference type="Proteomes" id="UP000316330"/>
    </source>
</evidence>
<accession>A0A559JDJ8</accession>
<protein>
    <submittedName>
        <fullName evidence="2">Uncharacterized protein</fullName>
    </submittedName>
</protein>
<sequence>MTYFGIVKFTMQRVYLLIASNLVLIVLNVFLLWGWLNVAFLIGLLAFTALLYLDIVMCERKSSAALSASTFELNRAYVYGFITINREYANDANQSTLEEFTRSEAETFSSDTLDEIAHAKITFFRESAVFSENRR</sequence>
<dbReference type="RefSeq" id="WP_144704456.1">
    <property type="nucleotide sequence ID" value="NZ_VNJJ01000010.1"/>
</dbReference>
<name>A0A559JDJ8_9BACL</name>
<keyword evidence="1" id="KW-0812">Transmembrane</keyword>
<feature type="transmembrane region" description="Helical" evidence="1">
    <location>
        <begin position="39"/>
        <end position="57"/>
    </location>
</feature>
<keyword evidence="1" id="KW-1133">Transmembrane helix</keyword>
<dbReference type="OrthoDB" id="2990895at2"/>
<feature type="transmembrane region" description="Helical" evidence="1">
    <location>
        <begin position="14"/>
        <end position="33"/>
    </location>
</feature>
<proteinExistence type="predicted"/>
<evidence type="ECO:0000313" key="2">
    <source>
        <dbReference type="EMBL" id="TVX97948.1"/>
    </source>
</evidence>
<keyword evidence="3" id="KW-1185">Reference proteome</keyword>
<dbReference type="EMBL" id="VNJJ01000010">
    <property type="protein sequence ID" value="TVX97948.1"/>
    <property type="molecule type" value="Genomic_DNA"/>
</dbReference>
<reference evidence="2 3" key="1">
    <citation type="submission" date="2019-07" db="EMBL/GenBank/DDBJ databases">
        <authorList>
            <person name="Kim J."/>
        </authorList>
    </citation>
    <scope>NUCLEOTIDE SEQUENCE [LARGE SCALE GENOMIC DNA]</scope>
    <source>
        <strain evidence="2 3">G13</strain>
    </source>
</reference>
<organism evidence="2 3">
    <name type="scientific">Cohnella terricola</name>
    <dbReference type="NCBI Taxonomy" id="1289167"/>
    <lineage>
        <taxon>Bacteria</taxon>
        <taxon>Bacillati</taxon>
        <taxon>Bacillota</taxon>
        <taxon>Bacilli</taxon>
        <taxon>Bacillales</taxon>
        <taxon>Paenibacillaceae</taxon>
        <taxon>Cohnella</taxon>
    </lineage>
</organism>
<evidence type="ECO:0000256" key="1">
    <source>
        <dbReference type="SAM" id="Phobius"/>
    </source>
</evidence>
<dbReference type="Proteomes" id="UP000316330">
    <property type="component" value="Unassembled WGS sequence"/>
</dbReference>